<evidence type="ECO:0000313" key="5">
    <source>
        <dbReference type="Proteomes" id="UP000318081"/>
    </source>
</evidence>
<protein>
    <recommendedName>
        <fullName evidence="6">Chromosome partition protein Smc</fullName>
    </recommendedName>
</protein>
<feature type="transmembrane region" description="Helical" evidence="3">
    <location>
        <begin position="38"/>
        <end position="56"/>
    </location>
</feature>
<evidence type="ECO:0000313" key="4">
    <source>
        <dbReference type="EMBL" id="QDV81564.1"/>
    </source>
</evidence>
<keyword evidence="5" id="KW-1185">Reference proteome</keyword>
<name>A0ABX5XNT7_9BACT</name>
<accession>A0ABX5XNT7</accession>
<evidence type="ECO:0000256" key="2">
    <source>
        <dbReference type="SAM" id="MobiDB-lite"/>
    </source>
</evidence>
<evidence type="ECO:0008006" key="6">
    <source>
        <dbReference type="Google" id="ProtNLM"/>
    </source>
</evidence>
<gene>
    <name evidence="4" type="ORF">TBK1r_04820</name>
</gene>
<sequence>MINTRSNDRQRGRHATTRCDHGTAECACAGACARRRSLIAVSLLLLTLAAGSTAMAQERHHSRREQNPNSALRKLDLLQQSVKQKLKNALGVKPQNASDDDASASGANEMTGADDRQGQNHGPHSGNDAAQSGNAARPQYHPKWTPQPTRPTTTESHPRWVPPTNQPADGNRGVAAENRWQPEQYSQEQYFQEQYAQQQYNQQQYPHEQYAPAQYAPAQYAPEQYAPEQYASPNPMRAAESAEQHAVGPAAYNQIQRPLPPPIAELATGEIPHPTGQQGSGPARRWDGQDAYGQGTYGPQQGYPDPRASNRSGMNYRGEPSRLANGSVNTNAPLARGTVLGDNQITATQHALRLIEENGDLKAKLAMLDAENKRLKEKLDQTETLLGRSTKAVEGAYEEIEATRQINRELQTKLNDAEQKYNRYLMETDRMLQSIRDELDDVLVREISANGT</sequence>
<organism evidence="4 5">
    <name type="scientific">Stieleria magnilauensis</name>
    <dbReference type="NCBI Taxonomy" id="2527963"/>
    <lineage>
        <taxon>Bacteria</taxon>
        <taxon>Pseudomonadati</taxon>
        <taxon>Planctomycetota</taxon>
        <taxon>Planctomycetia</taxon>
        <taxon>Pirellulales</taxon>
        <taxon>Pirellulaceae</taxon>
        <taxon>Stieleria</taxon>
    </lineage>
</organism>
<keyword evidence="1" id="KW-0175">Coiled coil</keyword>
<keyword evidence="3" id="KW-0812">Transmembrane</keyword>
<evidence type="ECO:0000256" key="1">
    <source>
        <dbReference type="SAM" id="Coils"/>
    </source>
</evidence>
<proteinExistence type="predicted"/>
<evidence type="ECO:0000256" key="3">
    <source>
        <dbReference type="SAM" id="Phobius"/>
    </source>
</evidence>
<feature type="compositionally biased region" description="Low complexity" evidence="2">
    <location>
        <begin position="292"/>
        <end position="306"/>
    </location>
</feature>
<feature type="region of interest" description="Disordered" evidence="2">
    <location>
        <begin position="262"/>
        <end position="330"/>
    </location>
</feature>
<keyword evidence="3" id="KW-0472">Membrane</keyword>
<feature type="coiled-coil region" evidence="1">
    <location>
        <begin position="358"/>
        <end position="427"/>
    </location>
</feature>
<feature type="compositionally biased region" description="Polar residues" evidence="2">
    <location>
        <begin position="146"/>
        <end position="155"/>
    </location>
</feature>
<dbReference type="RefSeq" id="WP_145207343.1">
    <property type="nucleotide sequence ID" value="NZ_CP036432.1"/>
</dbReference>
<reference evidence="4 5" key="1">
    <citation type="submission" date="2019-02" db="EMBL/GenBank/DDBJ databases">
        <title>Deep-cultivation of Planctomycetes and their phenomic and genomic characterization uncovers novel biology.</title>
        <authorList>
            <person name="Wiegand S."/>
            <person name="Jogler M."/>
            <person name="Boedeker C."/>
            <person name="Pinto D."/>
            <person name="Vollmers J."/>
            <person name="Rivas-Marin E."/>
            <person name="Kohn T."/>
            <person name="Peeters S.H."/>
            <person name="Heuer A."/>
            <person name="Rast P."/>
            <person name="Oberbeckmann S."/>
            <person name="Bunk B."/>
            <person name="Jeske O."/>
            <person name="Meyerdierks A."/>
            <person name="Storesund J.E."/>
            <person name="Kallscheuer N."/>
            <person name="Luecker S."/>
            <person name="Lage O.M."/>
            <person name="Pohl T."/>
            <person name="Merkel B.J."/>
            <person name="Hornburger P."/>
            <person name="Mueller R.-W."/>
            <person name="Bruemmer F."/>
            <person name="Labrenz M."/>
            <person name="Spormann A.M."/>
            <person name="Op den Camp H."/>
            <person name="Overmann J."/>
            <person name="Amann R."/>
            <person name="Jetten M.S.M."/>
            <person name="Mascher T."/>
            <person name="Medema M.H."/>
            <person name="Devos D.P."/>
            <person name="Kaster A.-K."/>
            <person name="Ovreas L."/>
            <person name="Rohde M."/>
            <person name="Galperin M.Y."/>
            <person name="Jogler C."/>
        </authorList>
    </citation>
    <scope>NUCLEOTIDE SEQUENCE [LARGE SCALE GENOMIC DNA]</scope>
    <source>
        <strain evidence="4 5">TBK1r</strain>
    </source>
</reference>
<feature type="region of interest" description="Disordered" evidence="2">
    <location>
        <begin position="88"/>
        <end position="173"/>
    </location>
</feature>
<keyword evidence="3" id="KW-1133">Transmembrane helix</keyword>
<dbReference type="Proteomes" id="UP000318081">
    <property type="component" value="Chromosome"/>
</dbReference>
<dbReference type="EMBL" id="CP036432">
    <property type="protein sequence ID" value="QDV81564.1"/>
    <property type="molecule type" value="Genomic_DNA"/>
</dbReference>